<dbReference type="VEuPathDB" id="FungiDB:H257_17830"/>
<dbReference type="AlphaFoldDB" id="A0A3R6XHN5"/>
<organism evidence="1 2">
    <name type="scientific">Aphanomyces astaci</name>
    <name type="common">Crayfish plague agent</name>
    <dbReference type="NCBI Taxonomy" id="112090"/>
    <lineage>
        <taxon>Eukaryota</taxon>
        <taxon>Sar</taxon>
        <taxon>Stramenopiles</taxon>
        <taxon>Oomycota</taxon>
        <taxon>Saprolegniomycetes</taxon>
        <taxon>Saprolegniales</taxon>
        <taxon>Verrucalvaceae</taxon>
        <taxon>Aphanomyces</taxon>
    </lineage>
</organism>
<proteinExistence type="predicted"/>
<evidence type="ECO:0000313" key="2">
    <source>
        <dbReference type="Proteomes" id="UP000286510"/>
    </source>
</evidence>
<comment type="caution">
    <text evidence="1">The sequence shown here is derived from an EMBL/GenBank/DDBJ whole genome shotgun (WGS) entry which is preliminary data.</text>
</comment>
<gene>
    <name evidence="1" type="ORF">DYB26_003822</name>
</gene>
<protein>
    <submittedName>
        <fullName evidence="1">Uncharacterized protein</fullName>
    </submittedName>
</protein>
<name>A0A3R6XHN5_APHAT</name>
<reference evidence="1 2" key="1">
    <citation type="submission" date="2018-08" db="EMBL/GenBank/DDBJ databases">
        <title>Aphanomyces genome sequencing and annotation.</title>
        <authorList>
            <person name="Minardi D."/>
            <person name="Oidtmann B."/>
            <person name="Van Der Giezen M."/>
            <person name="Studholme D.J."/>
        </authorList>
    </citation>
    <scope>NUCLEOTIDE SEQUENCE [LARGE SCALE GENOMIC DNA]</scope>
    <source>
        <strain evidence="1 2">FDL457</strain>
    </source>
</reference>
<dbReference type="Proteomes" id="UP000286510">
    <property type="component" value="Unassembled WGS sequence"/>
</dbReference>
<accession>A0A3R6XHN5</accession>
<sequence length="90" mass="10262">MGWMGVGYVMAICPEVDRPGWGRIEDKRQLKLLSKITSKRGLQTSVLFHFKKQEGSDEDADTLEFLIHDRQACLQLVKERFLAITAKPNA</sequence>
<dbReference type="EMBL" id="QUTF01026224">
    <property type="protein sequence ID" value="RHY82343.1"/>
    <property type="molecule type" value="Genomic_DNA"/>
</dbReference>
<evidence type="ECO:0000313" key="1">
    <source>
        <dbReference type="EMBL" id="RHY82343.1"/>
    </source>
</evidence>